<reference evidence="7 8" key="1">
    <citation type="submission" date="2019-07" db="EMBL/GenBank/DDBJ databases">
        <title>Genomic Encyclopedia of Type Strains, Phase I: the one thousand microbial genomes (KMG-I) project.</title>
        <authorList>
            <person name="Kyrpides N."/>
        </authorList>
    </citation>
    <scope>NUCLEOTIDE SEQUENCE [LARGE SCALE GENOMIC DNA]</scope>
    <source>
        <strain evidence="7 8">DSM 6562</strain>
    </source>
</reference>
<dbReference type="CDD" id="cd02440">
    <property type="entry name" value="AdoMet_MTases"/>
    <property type="match status" value="1"/>
</dbReference>
<feature type="binding site" evidence="6">
    <location>
        <begin position="135"/>
        <end position="136"/>
    </location>
    <ligand>
        <name>S-adenosyl-L-methionine</name>
        <dbReference type="ChEBI" id="CHEBI:59789"/>
    </ligand>
</feature>
<dbReference type="PANTHER" id="PTHR31760:SF0">
    <property type="entry name" value="S-ADENOSYL-L-METHIONINE-DEPENDENT METHYLTRANSFERASES SUPERFAMILY PROTEIN"/>
    <property type="match status" value="1"/>
</dbReference>
<dbReference type="RefSeq" id="WP_166510940.1">
    <property type="nucleotide sequence ID" value="NZ_VNHM01000004.1"/>
</dbReference>
<comment type="function">
    <text evidence="6">Specifically methylates the N7 position of a guanine in 16S rRNA.</text>
</comment>
<gene>
    <name evidence="6" type="primary">rsmG</name>
    <name evidence="7" type="ORF">LX24_00889</name>
</gene>
<keyword evidence="3 6" id="KW-0489">Methyltransferase</keyword>
<accession>A0A5S4ZUF6</accession>
<comment type="caution">
    <text evidence="7">The sequence shown here is derived from an EMBL/GenBank/DDBJ whole genome shotgun (WGS) entry which is preliminary data.</text>
</comment>
<sequence>MNDVFKQTIVRGCTMAGIEIPGDVIKKYEKYYQLLCQKNSEFNLTSITDPAEAAEKHFIDSILLYQDISRDKSISTTISMVDIGSGAGFPGLPLKIYQPDIIITLIDAVGKKVNFMQQVIKELDIDNARAIHIRAEELSVTGREKYDVAVSRAVAELRVLVEYALPLVKVGGLFIAAKGPNVQDELSSAERAIKILGGKIIGTRHIALPLSHEGRSIITIEKVNNTPDKYPRRAGIPKKRPL</sequence>
<keyword evidence="5 6" id="KW-0949">S-adenosyl-L-methionine</keyword>
<feature type="binding site" evidence="6">
    <location>
        <position position="89"/>
    </location>
    <ligand>
        <name>S-adenosyl-L-methionine</name>
        <dbReference type="ChEBI" id="CHEBI:59789"/>
    </ligand>
</feature>
<evidence type="ECO:0000256" key="2">
    <source>
        <dbReference type="ARBA" id="ARBA00022552"/>
    </source>
</evidence>
<protein>
    <recommendedName>
        <fullName evidence="6">Ribosomal RNA small subunit methyltransferase G</fullName>
        <ecNumber evidence="6">2.1.1.-</ecNumber>
    </recommendedName>
    <alternativeName>
        <fullName evidence="6">16S rRNA 7-methylguanosine methyltransferase</fullName>
        <shortName evidence="6">16S rRNA m7G methyltransferase</shortName>
    </alternativeName>
</protein>
<evidence type="ECO:0000256" key="5">
    <source>
        <dbReference type="ARBA" id="ARBA00022691"/>
    </source>
</evidence>
<organism evidence="7 8">
    <name type="scientific">Desulfallas thermosapovorans DSM 6562</name>
    <dbReference type="NCBI Taxonomy" id="1121431"/>
    <lineage>
        <taxon>Bacteria</taxon>
        <taxon>Bacillati</taxon>
        <taxon>Bacillota</taxon>
        <taxon>Clostridia</taxon>
        <taxon>Eubacteriales</taxon>
        <taxon>Desulfallaceae</taxon>
        <taxon>Desulfallas</taxon>
    </lineage>
</organism>
<dbReference type="GO" id="GO:0005829">
    <property type="term" value="C:cytosol"/>
    <property type="evidence" value="ECO:0007669"/>
    <property type="project" value="TreeGrafter"/>
</dbReference>
<dbReference type="Proteomes" id="UP000323166">
    <property type="component" value="Unassembled WGS sequence"/>
</dbReference>
<dbReference type="InterPro" id="IPR029063">
    <property type="entry name" value="SAM-dependent_MTases_sf"/>
</dbReference>
<evidence type="ECO:0000256" key="6">
    <source>
        <dbReference type="HAMAP-Rule" id="MF_00074"/>
    </source>
</evidence>
<dbReference type="Pfam" id="PF02527">
    <property type="entry name" value="GidB"/>
    <property type="match status" value="1"/>
</dbReference>
<dbReference type="FunFam" id="3.40.50.150:FF:000041">
    <property type="entry name" value="Ribosomal RNA small subunit methyltransferase G"/>
    <property type="match status" value="1"/>
</dbReference>
<dbReference type="AlphaFoldDB" id="A0A5S4ZUF6"/>
<keyword evidence="2 6" id="KW-0698">rRNA processing</keyword>
<evidence type="ECO:0000256" key="1">
    <source>
        <dbReference type="ARBA" id="ARBA00022490"/>
    </source>
</evidence>
<comment type="subcellular location">
    <subcellularLocation>
        <location evidence="6">Cytoplasm</location>
    </subcellularLocation>
</comment>
<dbReference type="PIRSF" id="PIRSF003078">
    <property type="entry name" value="GidB"/>
    <property type="match status" value="1"/>
</dbReference>
<dbReference type="EMBL" id="VNHM01000004">
    <property type="protein sequence ID" value="TYO96424.1"/>
    <property type="molecule type" value="Genomic_DNA"/>
</dbReference>
<dbReference type="NCBIfam" id="TIGR00138">
    <property type="entry name" value="rsmG_gidB"/>
    <property type="match status" value="1"/>
</dbReference>
<dbReference type="HAMAP" id="MF_00074">
    <property type="entry name" value="16SrRNA_methyltr_G"/>
    <property type="match status" value="1"/>
</dbReference>
<dbReference type="SUPFAM" id="SSF53335">
    <property type="entry name" value="S-adenosyl-L-methionine-dependent methyltransferases"/>
    <property type="match status" value="1"/>
</dbReference>
<dbReference type="GO" id="GO:0070043">
    <property type="term" value="F:rRNA (guanine-N7-)-methyltransferase activity"/>
    <property type="evidence" value="ECO:0007669"/>
    <property type="project" value="UniProtKB-UniRule"/>
</dbReference>
<name>A0A5S4ZUF6_9FIRM</name>
<dbReference type="PANTHER" id="PTHR31760">
    <property type="entry name" value="S-ADENOSYL-L-METHIONINE-DEPENDENT METHYLTRANSFERASES SUPERFAMILY PROTEIN"/>
    <property type="match status" value="1"/>
</dbReference>
<feature type="binding site" evidence="6">
    <location>
        <position position="84"/>
    </location>
    <ligand>
        <name>S-adenosyl-L-methionine</name>
        <dbReference type="ChEBI" id="CHEBI:59789"/>
    </ligand>
</feature>
<keyword evidence="8" id="KW-1185">Reference proteome</keyword>
<proteinExistence type="inferred from homology"/>
<keyword evidence="4 6" id="KW-0808">Transferase</keyword>
<feature type="binding site" evidence="6">
    <location>
        <position position="152"/>
    </location>
    <ligand>
        <name>S-adenosyl-L-methionine</name>
        <dbReference type="ChEBI" id="CHEBI:59789"/>
    </ligand>
</feature>
<keyword evidence="1 6" id="KW-0963">Cytoplasm</keyword>
<comment type="similarity">
    <text evidence="6">Belongs to the methyltransferase superfamily. RNA methyltransferase RsmG family.</text>
</comment>
<comment type="caution">
    <text evidence="6">Lacks conserved residue(s) required for the propagation of feature annotation.</text>
</comment>
<evidence type="ECO:0000313" key="7">
    <source>
        <dbReference type="EMBL" id="TYO96424.1"/>
    </source>
</evidence>
<evidence type="ECO:0000256" key="3">
    <source>
        <dbReference type="ARBA" id="ARBA00022603"/>
    </source>
</evidence>
<dbReference type="EC" id="2.1.1.-" evidence="6"/>
<dbReference type="Gene3D" id="3.40.50.150">
    <property type="entry name" value="Vaccinia Virus protein VP39"/>
    <property type="match status" value="1"/>
</dbReference>
<evidence type="ECO:0000256" key="4">
    <source>
        <dbReference type="ARBA" id="ARBA00022679"/>
    </source>
</evidence>
<evidence type="ECO:0000313" key="8">
    <source>
        <dbReference type="Proteomes" id="UP000323166"/>
    </source>
</evidence>
<dbReference type="InterPro" id="IPR003682">
    <property type="entry name" value="rRNA_ssu_MeTfrase_G"/>
</dbReference>